<feature type="domain" description="C2H2-type" evidence="9">
    <location>
        <begin position="199"/>
        <end position="227"/>
    </location>
</feature>
<evidence type="ECO:0000256" key="6">
    <source>
        <dbReference type="ARBA" id="ARBA00023242"/>
    </source>
</evidence>
<keyword evidence="11" id="KW-1185">Reference proteome</keyword>
<evidence type="ECO:0000256" key="8">
    <source>
        <dbReference type="SAM" id="MobiDB-lite"/>
    </source>
</evidence>
<dbReference type="OrthoDB" id="6077919at2759"/>
<accession>A0A0L0DW42</accession>
<evidence type="ECO:0000313" key="11">
    <source>
        <dbReference type="Proteomes" id="UP000054408"/>
    </source>
</evidence>
<dbReference type="GO" id="GO:0008270">
    <property type="term" value="F:zinc ion binding"/>
    <property type="evidence" value="ECO:0007669"/>
    <property type="project" value="UniProtKB-KW"/>
</dbReference>
<dbReference type="Proteomes" id="UP000054408">
    <property type="component" value="Unassembled WGS sequence"/>
</dbReference>
<dbReference type="GeneID" id="25562086"/>
<feature type="domain" description="C2H2-type" evidence="9">
    <location>
        <begin position="158"/>
        <end position="187"/>
    </location>
</feature>
<evidence type="ECO:0000256" key="5">
    <source>
        <dbReference type="ARBA" id="ARBA00022833"/>
    </source>
</evidence>
<evidence type="ECO:0000256" key="3">
    <source>
        <dbReference type="ARBA" id="ARBA00022737"/>
    </source>
</evidence>
<dbReference type="eggNOG" id="KOG1721">
    <property type="taxonomic scope" value="Eukaryota"/>
</dbReference>
<dbReference type="InterPro" id="IPR036236">
    <property type="entry name" value="Znf_C2H2_sf"/>
</dbReference>
<name>A0A0L0DW42_THETB</name>
<feature type="domain" description="C2H2-type" evidence="9">
    <location>
        <begin position="119"/>
        <end position="148"/>
    </location>
</feature>
<feature type="domain" description="C2H2-type" evidence="9">
    <location>
        <begin position="61"/>
        <end position="89"/>
    </location>
</feature>
<feature type="domain" description="C2H2-type" evidence="9">
    <location>
        <begin position="9"/>
        <end position="32"/>
    </location>
</feature>
<dbReference type="GO" id="GO:0005634">
    <property type="term" value="C:nucleus"/>
    <property type="evidence" value="ECO:0007669"/>
    <property type="project" value="UniProtKB-SubCell"/>
</dbReference>
<protein>
    <recommendedName>
        <fullName evidence="9">C2H2-type domain-containing protein</fullName>
    </recommendedName>
</protein>
<dbReference type="RefSeq" id="XP_013760947.1">
    <property type="nucleotide sequence ID" value="XM_013905493.1"/>
</dbReference>
<keyword evidence="6" id="KW-0539">Nucleus</keyword>
<dbReference type="STRING" id="461836.A0A0L0DW42"/>
<dbReference type="PROSITE" id="PS00028">
    <property type="entry name" value="ZINC_FINGER_C2H2_1"/>
    <property type="match status" value="7"/>
</dbReference>
<evidence type="ECO:0000259" key="9">
    <source>
        <dbReference type="PROSITE" id="PS50157"/>
    </source>
</evidence>
<gene>
    <name evidence="10" type="ORF">AMSG_02405</name>
</gene>
<evidence type="ECO:0000256" key="7">
    <source>
        <dbReference type="PROSITE-ProRule" id="PRU00042"/>
    </source>
</evidence>
<dbReference type="OMA" id="CEAKGHA"/>
<keyword evidence="2" id="KW-0479">Metal-binding</keyword>
<dbReference type="InterPro" id="IPR050888">
    <property type="entry name" value="ZnF_C2H2-type_TF"/>
</dbReference>
<dbReference type="AlphaFoldDB" id="A0A0L0DW42"/>
<evidence type="ECO:0000313" key="10">
    <source>
        <dbReference type="EMBL" id="KNC56435.1"/>
    </source>
</evidence>
<feature type="domain" description="C2H2-type" evidence="9">
    <location>
        <begin position="241"/>
        <end position="270"/>
    </location>
</feature>
<evidence type="ECO:0000256" key="2">
    <source>
        <dbReference type="ARBA" id="ARBA00022723"/>
    </source>
</evidence>
<dbReference type="Pfam" id="PF13894">
    <property type="entry name" value="zf-C2H2_4"/>
    <property type="match status" value="1"/>
</dbReference>
<sequence length="350" mass="36316">MDVYDDLEFQCPQCDRSFASAQGLTRHTAAKHGDGSDVTGSGSGAAPRRRSRRNGPTGGPYTCAECPRTFASPRGISRHCEAKGHAEGPVLDVAELPQAAASGGARRSRGRQQGSGGSYLCAECDRGFATEHGLSRHQEAKGHEGMTLTPHAAQALTVSCGACGRSFASARGLERHCEATGHDASADGGANADAPVGAYVCSCGKALVSSRGLERHQQAKGHTGEGVAAFAPAVVDDGGPYECHACEKVCVSARGLARHLHVTGHADEPAGGAAYVCETCDRVFGSRHGINRHHGAVDHDGVIILDDRAAGLPCPSCYRKFASQTALDIHIDEKHAPFESGSADGEIVAE</sequence>
<keyword evidence="4 7" id="KW-0863">Zinc-finger</keyword>
<dbReference type="EMBL" id="GL349441">
    <property type="protein sequence ID" value="KNC56435.1"/>
    <property type="molecule type" value="Genomic_DNA"/>
</dbReference>
<keyword evidence="5" id="KW-0862">Zinc</keyword>
<dbReference type="PANTHER" id="PTHR24406">
    <property type="entry name" value="TRANSCRIPTIONAL REPRESSOR CTCFL-RELATED"/>
    <property type="match status" value="1"/>
</dbReference>
<feature type="region of interest" description="Disordered" evidence="8">
    <location>
        <begin position="25"/>
        <end position="62"/>
    </location>
</feature>
<dbReference type="InterPro" id="IPR013087">
    <property type="entry name" value="Znf_C2H2_type"/>
</dbReference>
<feature type="domain" description="C2H2-type" evidence="9">
    <location>
        <begin position="275"/>
        <end position="301"/>
    </location>
</feature>
<dbReference type="Gene3D" id="3.30.160.60">
    <property type="entry name" value="Classic Zinc Finger"/>
    <property type="match status" value="4"/>
</dbReference>
<comment type="subcellular location">
    <subcellularLocation>
        <location evidence="1">Nucleus</location>
    </subcellularLocation>
</comment>
<dbReference type="SMART" id="SM00355">
    <property type="entry name" value="ZnF_C2H2"/>
    <property type="match status" value="8"/>
</dbReference>
<reference evidence="10 11" key="1">
    <citation type="submission" date="2010-05" db="EMBL/GenBank/DDBJ databases">
        <title>The Genome Sequence of Thecamonas trahens ATCC 50062.</title>
        <authorList>
            <consortium name="The Broad Institute Genome Sequencing Platform"/>
            <person name="Russ C."/>
            <person name="Cuomo C."/>
            <person name="Shea T."/>
            <person name="Young S.K."/>
            <person name="Zeng Q."/>
            <person name="Koehrsen M."/>
            <person name="Haas B."/>
            <person name="Borodovsky M."/>
            <person name="Guigo R."/>
            <person name="Alvarado L."/>
            <person name="Berlin A."/>
            <person name="Bochicchio J."/>
            <person name="Borenstein D."/>
            <person name="Chapman S."/>
            <person name="Chen Z."/>
            <person name="Freedman E."/>
            <person name="Gellesch M."/>
            <person name="Goldberg J."/>
            <person name="Griggs A."/>
            <person name="Gujja S."/>
            <person name="Heilman E."/>
            <person name="Heiman D."/>
            <person name="Hepburn T."/>
            <person name="Howarth C."/>
            <person name="Jen D."/>
            <person name="Larson L."/>
            <person name="Mehta T."/>
            <person name="Park D."/>
            <person name="Pearson M."/>
            <person name="Roberts A."/>
            <person name="Saif S."/>
            <person name="Shenoy N."/>
            <person name="Sisk P."/>
            <person name="Stolte C."/>
            <person name="Sykes S."/>
            <person name="Thomson T."/>
            <person name="Walk T."/>
            <person name="White J."/>
            <person name="Yandava C."/>
            <person name="Burger G."/>
            <person name="Gray M.W."/>
            <person name="Holland P.W.H."/>
            <person name="King N."/>
            <person name="Lang F.B.F."/>
            <person name="Roger A.J."/>
            <person name="Ruiz-Trillo I."/>
            <person name="Lander E."/>
            <person name="Nusbaum C."/>
        </authorList>
    </citation>
    <scope>NUCLEOTIDE SEQUENCE [LARGE SCALE GENOMIC DNA]</scope>
    <source>
        <strain evidence="10 11">ATCC 50062</strain>
    </source>
</reference>
<dbReference type="PROSITE" id="PS50157">
    <property type="entry name" value="ZINC_FINGER_C2H2_2"/>
    <property type="match status" value="7"/>
</dbReference>
<dbReference type="SUPFAM" id="SSF57667">
    <property type="entry name" value="beta-beta-alpha zinc fingers"/>
    <property type="match status" value="2"/>
</dbReference>
<evidence type="ECO:0000256" key="1">
    <source>
        <dbReference type="ARBA" id="ARBA00004123"/>
    </source>
</evidence>
<organism evidence="10 11">
    <name type="scientific">Thecamonas trahens ATCC 50062</name>
    <dbReference type="NCBI Taxonomy" id="461836"/>
    <lineage>
        <taxon>Eukaryota</taxon>
        <taxon>Apusozoa</taxon>
        <taxon>Apusomonadida</taxon>
        <taxon>Apusomonadidae</taxon>
        <taxon>Thecamonas</taxon>
    </lineage>
</organism>
<proteinExistence type="predicted"/>
<evidence type="ECO:0000256" key="4">
    <source>
        <dbReference type="ARBA" id="ARBA00022771"/>
    </source>
</evidence>
<feature type="compositionally biased region" description="Low complexity" evidence="8">
    <location>
        <begin position="36"/>
        <end position="46"/>
    </location>
</feature>
<keyword evidence="3" id="KW-0677">Repeat</keyword>